<dbReference type="PATRIC" id="fig|45068.5.peg.1067"/>
<dbReference type="InterPro" id="IPR029063">
    <property type="entry name" value="SAM-dependent_MTases_sf"/>
</dbReference>
<dbReference type="InterPro" id="IPR014710">
    <property type="entry name" value="RmlC-like_jellyroll"/>
</dbReference>
<evidence type="ECO:0000259" key="2">
    <source>
        <dbReference type="Pfam" id="PF09313"/>
    </source>
</evidence>
<dbReference type="RefSeq" id="WP_058528976.1">
    <property type="nucleotide sequence ID" value="NZ_CAAAHZ010000006.1"/>
</dbReference>
<organism evidence="3 4">
    <name type="scientific">Legionella londiniensis</name>
    <dbReference type="NCBI Taxonomy" id="45068"/>
    <lineage>
        <taxon>Bacteria</taxon>
        <taxon>Pseudomonadati</taxon>
        <taxon>Pseudomonadota</taxon>
        <taxon>Gammaproteobacteria</taxon>
        <taxon>Legionellales</taxon>
        <taxon>Legionellaceae</taxon>
        <taxon>Legionella</taxon>
    </lineage>
</organism>
<feature type="domain" description="Tellurite resistance methyltransferase TehB-like" evidence="1">
    <location>
        <begin position="96"/>
        <end position="286"/>
    </location>
</feature>
<evidence type="ECO:0000259" key="1">
    <source>
        <dbReference type="Pfam" id="PF03848"/>
    </source>
</evidence>
<dbReference type="STRING" id="45068.Llon_0986"/>
<dbReference type="InterPro" id="IPR015392">
    <property type="entry name" value="TehB/YeaR-like_dom"/>
</dbReference>
<dbReference type="AlphaFoldDB" id="A0A0W0VPH7"/>
<keyword evidence="4" id="KW-1185">Reference proteome</keyword>
<dbReference type="CDD" id="cd02440">
    <property type="entry name" value="AdoMet_MTases"/>
    <property type="match status" value="1"/>
</dbReference>
<name>A0A0W0VPH7_9GAMM</name>
<dbReference type="Pfam" id="PF03848">
    <property type="entry name" value="TehB"/>
    <property type="match status" value="1"/>
</dbReference>
<dbReference type="PANTHER" id="PTHR43861">
    <property type="entry name" value="TRANS-ACONITATE 2-METHYLTRANSFERASE-RELATED"/>
    <property type="match status" value="1"/>
</dbReference>
<dbReference type="SUPFAM" id="SSF53335">
    <property type="entry name" value="S-adenosyl-L-methionine-dependent methyltransferases"/>
    <property type="match status" value="1"/>
</dbReference>
<dbReference type="Gene3D" id="3.40.50.150">
    <property type="entry name" value="Vaccinia Virus protein VP39"/>
    <property type="match status" value="1"/>
</dbReference>
<reference evidence="3 4" key="1">
    <citation type="submission" date="2015-11" db="EMBL/GenBank/DDBJ databases">
        <title>Genomic analysis of 38 Legionella species identifies large and diverse effector repertoires.</title>
        <authorList>
            <person name="Burstein D."/>
            <person name="Amaro F."/>
            <person name="Zusman T."/>
            <person name="Lifshitz Z."/>
            <person name="Cohen O."/>
            <person name="Gilbert J.A."/>
            <person name="Pupko T."/>
            <person name="Shuman H.A."/>
            <person name="Segal G."/>
        </authorList>
    </citation>
    <scope>NUCLEOTIDE SEQUENCE [LARGE SCALE GENOMIC DNA]</scope>
    <source>
        <strain evidence="3 4">ATCC 49505</strain>
    </source>
</reference>
<dbReference type="Gene3D" id="2.60.120.10">
    <property type="entry name" value="Jelly Rolls"/>
    <property type="match status" value="1"/>
</dbReference>
<dbReference type="InterPro" id="IPR015985">
    <property type="entry name" value="TehB-like_dom"/>
</dbReference>
<dbReference type="Pfam" id="PF09313">
    <property type="entry name" value="TehB-like"/>
    <property type="match status" value="1"/>
</dbReference>
<sequence length="301" mass="34830">MNSYQQTQPGLRAYKQIELNSTKNLQFFLDKHSTKEGTWGHLNVHEGTVDFVFLDGQGNELLRRTLNPESPTFVIPPASWHKIASTSKDFRANLQFYCQPHRYFEKKYRLAPVHHDLLYILQTYLQEREEMSILDIGCGSGRNPLYLALSRHSILGIDKNEGLIQNIRDIAEQEQLSNMDTLVHDLNQPLPIRDKCFDFIYSTVALQFLHPATIQPLLTKLQSLTLTGGMHFLVFPIKAKPYSYPDSFTYLAETNELYHFYQDSGWSILEYREKPGQLHKLDESGKPKQGMFGLLLARKHL</sequence>
<dbReference type="EMBL" id="LNYK01000014">
    <property type="protein sequence ID" value="KTD21821.1"/>
    <property type="molecule type" value="Genomic_DNA"/>
</dbReference>
<evidence type="ECO:0000313" key="3">
    <source>
        <dbReference type="EMBL" id="KTD21821.1"/>
    </source>
</evidence>
<dbReference type="OrthoDB" id="9804312at2"/>
<evidence type="ECO:0000313" key="4">
    <source>
        <dbReference type="Proteomes" id="UP000054997"/>
    </source>
</evidence>
<dbReference type="SUPFAM" id="SSF51197">
    <property type="entry name" value="Clavaminate synthase-like"/>
    <property type="match status" value="1"/>
</dbReference>
<accession>A0A0W0VPH7</accession>
<proteinExistence type="predicted"/>
<feature type="domain" description="TehB/YeaR-like" evidence="2">
    <location>
        <begin position="27"/>
        <end position="93"/>
    </location>
</feature>
<comment type="caution">
    <text evidence="3">The sequence shown here is derived from an EMBL/GenBank/DDBJ whole genome shotgun (WGS) entry which is preliminary data.</text>
</comment>
<protein>
    <submittedName>
        <fullName evidence="3">Tellurite resistance protein TehB</fullName>
    </submittedName>
</protein>
<dbReference type="PANTHER" id="PTHR43861:SF1">
    <property type="entry name" value="TRANS-ACONITATE 2-METHYLTRANSFERASE"/>
    <property type="match status" value="1"/>
</dbReference>
<dbReference type="Proteomes" id="UP000054997">
    <property type="component" value="Unassembled WGS sequence"/>
</dbReference>
<gene>
    <name evidence="3" type="ORF">Llon_0986</name>
</gene>